<evidence type="ECO:0000313" key="2">
    <source>
        <dbReference type="Proteomes" id="UP000232164"/>
    </source>
</evidence>
<gene>
    <name evidence="1" type="ORF">CWR43_13220</name>
</gene>
<name>A0A2N0DAB1_RHISU</name>
<accession>A0A2N0DAB1</accession>
<dbReference type="Proteomes" id="UP000232164">
    <property type="component" value="Unassembled WGS sequence"/>
</dbReference>
<organism evidence="1 2">
    <name type="scientific">Rhizobium sullae</name>
    <name type="common">Rhizobium hedysari</name>
    <dbReference type="NCBI Taxonomy" id="50338"/>
    <lineage>
        <taxon>Bacteria</taxon>
        <taxon>Pseudomonadati</taxon>
        <taxon>Pseudomonadota</taxon>
        <taxon>Alphaproteobacteria</taxon>
        <taxon>Hyphomicrobiales</taxon>
        <taxon>Rhizobiaceae</taxon>
        <taxon>Rhizobium/Agrobacterium group</taxon>
        <taxon>Rhizobium</taxon>
    </lineage>
</organism>
<proteinExistence type="predicted"/>
<comment type="caution">
    <text evidence="1">The sequence shown here is derived from an EMBL/GenBank/DDBJ whole genome shotgun (WGS) entry which is preliminary data.</text>
</comment>
<dbReference type="RefSeq" id="WP_100771302.1">
    <property type="nucleotide sequence ID" value="NZ_PIQN01000008.1"/>
</dbReference>
<sequence length="82" mass="9042">MFDLGASLKEKDLKVILKAVKICGRHYHLTLNEEASQLLCSTALDLFNQGHRTQEELSSLLITKFSGTNSPRINAPTSSSSH</sequence>
<reference evidence="1 2" key="1">
    <citation type="submission" date="2017-11" db="EMBL/GenBank/DDBJ databases">
        <authorList>
            <person name="Han C.G."/>
        </authorList>
    </citation>
    <scope>NUCLEOTIDE SEQUENCE [LARGE SCALE GENOMIC DNA]</scope>
    <source>
        <strain evidence="1 2">HCNT1</strain>
    </source>
</reference>
<reference evidence="1 2" key="2">
    <citation type="submission" date="2017-12" db="EMBL/GenBank/DDBJ databases">
        <title>Genome sequence of Rhizobium sullae HCNT1 isolated from Sulla coronaria nodules and featuring peculiar denitrification phenotypes.</title>
        <authorList>
            <person name="De Diego-Diaz B."/>
            <person name="Treu L."/>
            <person name="Campanaro S."/>
            <person name="Da Silva Duarte V."/>
            <person name="Basaglia M."/>
            <person name="Favaro L."/>
            <person name="Casella S."/>
            <person name="Squartini A."/>
        </authorList>
    </citation>
    <scope>NUCLEOTIDE SEQUENCE [LARGE SCALE GENOMIC DNA]</scope>
    <source>
        <strain evidence="1 2">HCNT1</strain>
    </source>
</reference>
<dbReference type="AlphaFoldDB" id="A0A2N0DAB1"/>
<dbReference type="EMBL" id="PIQN01000008">
    <property type="protein sequence ID" value="PKA43027.1"/>
    <property type="molecule type" value="Genomic_DNA"/>
</dbReference>
<evidence type="ECO:0000313" key="1">
    <source>
        <dbReference type="EMBL" id="PKA43027.1"/>
    </source>
</evidence>
<protein>
    <submittedName>
        <fullName evidence="1">Uncharacterized protein</fullName>
    </submittedName>
</protein>